<feature type="compositionally biased region" description="Basic and acidic residues" evidence="5">
    <location>
        <begin position="1103"/>
        <end position="1112"/>
    </location>
</feature>
<feature type="compositionally biased region" description="Basic and acidic residues" evidence="5">
    <location>
        <begin position="1163"/>
        <end position="1172"/>
    </location>
</feature>
<feature type="compositionally biased region" description="Polar residues" evidence="5">
    <location>
        <begin position="934"/>
        <end position="950"/>
    </location>
</feature>
<protein>
    <recommendedName>
        <fullName evidence="7">Major facilitator superfamily (MFS) profile domain-containing protein</fullName>
    </recommendedName>
</protein>
<reference evidence="8" key="1">
    <citation type="submission" date="2020-07" db="EMBL/GenBank/DDBJ databases">
        <title>Draft Genome Sequence of a Deep-Sea Yeast, Naganishia (Cryptococcus) liquefaciens strain N6.</title>
        <authorList>
            <person name="Han Y.W."/>
            <person name="Kajitani R."/>
            <person name="Morimoto H."/>
            <person name="Parhat M."/>
            <person name="Tsubouchi H."/>
            <person name="Bakenova O."/>
            <person name="Ogata M."/>
            <person name="Argunhan B."/>
            <person name="Aoki R."/>
            <person name="Kajiwara S."/>
            <person name="Itoh T."/>
            <person name="Iwasaki H."/>
        </authorList>
    </citation>
    <scope>NUCLEOTIDE SEQUENCE</scope>
    <source>
        <strain evidence="8">N6</strain>
    </source>
</reference>
<keyword evidence="3 6" id="KW-1133">Transmembrane helix</keyword>
<keyword evidence="4 6" id="KW-0472">Membrane</keyword>
<feature type="domain" description="Major facilitator superfamily (MFS) profile" evidence="7">
    <location>
        <begin position="1204"/>
        <end position="1636"/>
    </location>
</feature>
<organism evidence="8 9">
    <name type="scientific">Naganishia liquefaciens</name>
    <dbReference type="NCBI Taxonomy" id="104408"/>
    <lineage>
        <taxon>Eukaryota</taxon>
        <taxon>Fungi</taxon>
        <taxon>Dikarya</taxon>
        <taxon>Basidiomycota</taxon>
        <taxon>Agaricomycotina</taxon>
        <taxon>Tremellomycetes</taxon>
        <taxon>Filobasidiales</taxon>
        <taxon>Filobasidiaceae</taxon>
        <taxon>Naganishia</taxon>
    </lineage>
</organism>
<dbReference type="InterPro" id="IPR020846">
    <property type="entry name" value="MFS_dom"/>
</dbReference>
<dbReference type="PROSITE" id="PS50850">
    <property type="entry name" value="MFS"/>
    <property type="match status" value="1"/>
</dbReference>
<comment type="subcellular location">
    <subcellularLocation>
        <location evidence="1">Membrane</location>
        <topology evidence="1">Multi-pass membrane protein</topology>
    </subcellularLocation>
</comment>
<dbReference type="PANTHER" id="PTHR23502">
    <property type="entry name" value="MAJOR FACILITATOR SUPERFAMILY"/>
    <property type="match status" value="1"/>
</dbReference>
<dbReference type="Pfam" id="PF07690">
    <property type="entry name" value="MFS_1"/>
    <property type="match status" value="1"/>
</dbReference>
<evidence type="ECO:0000313" key="8">
    <source>
        <dbReference type="EMBL" id="GHJ84537.1"/>
    </source>
</evidence>
<dbReference type="PANTHER" id="PTHR23502:SF173">
    <property type="entry name" value="MFS-MULTIDRUG-RESISTANCE TRANSPORTER-RELATED"/>
    <property type="match status" value="1"/>
</dbReference>
<feature type="transmembrane region" description="Helical" evidence="6">
    <location>
        <begin position="1517"/>
        <end position="1538"/>
    </location>
</feature>
<feature type="compositionally biased region" description="Low complexity" evidence="5">
    <location>
        <begin position="1003"/>
        <end position="1012"/>
    </location>
</feature>
<evidence type="ECO:0000259" key="7">
    <source>
        <dbReference type="PROSITE" id="PS50850"/>
    </source>
</evidence>
<name>A0A8H3YDR5_9TREE</name>
<feature type="transmembrane region" description="Helical" evidence="6">
    <location>
        <begin position="1362"/>
        <end position="1382"/>
    </location>
</feature>
<dbReference type="Gene3D" id="1.20.1250.20">
    <property type="entry name" value="MFS general substrate transporter like domains"/>
    <property type="match status" value="1"/>
</dbReference>
<feature type="region of interest" description="Disordered" evidence="5">
    <location>
        <begin position="1"/>
        <end position="31"/>
    </location>
</feature>
<dbReference type="CDD" id="cd17323">
    <property type="entry name" value="MFS_Tpo1_MDR_like"/>
    <property type="match status" value="1"/>
</dbReference>
<feature type="compositionally biased region" description="Basic and acidic residues" evidence="5">
    <location>
        <begin position="898"/>
        <end position="912"/>
    </location>
</feature>
<feature type="compositionally biased region" description="Polar residues" evidence="5">
    <location>
        <begin position="969"/>
        <end position="990"/>
    </location>
</feature>
<keyword evidence="9" id="KW-1185">Reference proteome</keyword>
<feature type="compositionally biased region" description="Polar residues" evidence="5">
    <location>
        <begin position="732"/>
        <end position="754"/>
    </location>
</feature>
<feature type="transmembrane region" description="Helical" evidence="6">
    <location>
        <begin position="1438"/>
        <end position="1457"/>
    </location>
</feature>
<evidence type="ECO:0000256" key="4">
    <source>
        <dbReference type="ARBA" id="ARBA00023136"/>
    </source>
</evidence>
<evidence type="ECO:0000256" key="6">
    <source>
        <dbReference type="SAM" id="Phobius"/>
    </source>
</evidence>
<feature type="transmembrane region" description="Helical" evidence="6">
    <location>
        <begin position="1477"/>
        <end position="1496"/>
    </location>
</feature>
<sequence length="1654" mass="180261">MSPTSIESPSVPAATNGHPAGAPPTTEKPSFLRSAISTEDAPFVKMDERERLWHTGIRIGKEKVTGEEGQRVMVTAWLKYALTPDETAAMSVEEVHHSFTQAFPLPLSISAPATPTEMLAHIERAFPDSVTHDTATARTTLKAKLQPLDFDKSADIWAKAGYDLTMWVLQCVQSQISSHRRKADQLEPDAVSAKHGLVGTGMSLTAEDSDKPPLGVVVKEEPAQLKTETANVDEKPTRKAVTADKIPDSAYTLLSTAGMPFPQLSIRKNFRTMITPSAEHTIASPVIAQPTNAAQLPSVLSNGDPPAVKEEEKAQGILQRQVNIGRYCPQVSGHEGSVRVVKSWQVYEKRVTDVVNPTVSKRSSKDSALGKQAAPTLLTPLSDIYIMYSNYAFHPPQCPLLDYEDFMRVVRGDEEKPRTEPPSEDEPVWTLPCPLVLRQDVSIEAPSESAAKSKSAKQPKQEIPYLVQASFRFDPNRSMDAAAYLDAGNTSESATTATRGPHHKEHDLVWRSVGLNFSRWVKAERAKRRPKPDTGAAGETERASKRRKVEENGTTPVTITGSQRAPYDPRPSVMLPSVMPPTAEQRRRHIMATWLNDNYARHSDPNLRIEQKVLWAAFLSQVVRSLPPWESETFTYMRPNELFALTTEMWGTRLAAESPPTDVNGMQRHSFWICGIVERPPKTTFKTHAIQPRNPLLQQGFPQERHMSRYTAPHPTYSPHAQQRAPARPLEQQRSNNPSSARSQQFITHSSPQAPYTAHTACPPRSAQPVPLDQRQGPLTMNASHTSLTSYSVSERSSMGTSSTHTAHILLSNPHAAAPSHPQASSSVKSMSYPISAPTLPLSAGSSFESRAILPPAPSMESAQPSVNSARPERVGFSSSHQPVPNPDQPSQAASNSQDRHYSGKIEPRVSAEEEEVTSAKTHRESQQGAEGGNMTTPAHNTQASGSSTPFDEHPEERDHVLPPLRTFDTGNYGPTASNRQVPPSPTSDARGSGAGFSKIGRTRSASRSSATGIAANNSNNFISLATTANGSDFVAPPHVAPTYRPASEAAGADGLTRLPSVTPSLKRVTSRPPVVSIMGSVSPADDDSDDDNNAFVAVRSREEAVARDERRNRARGYSNAPVPVASPGFAERITPGSGGSTASNDDSTLANDVGSTSGNNTEKAKEQQKPEVDVAVEKTDEEWMVRFEKDDPANPKNWSALYRWYLTAAGSLLVLNSTFASSAPSGVVPELEQEFGFGREVGTLTISLFVAGYICGPLLWGPASEQVGRKPPFLVAFLFYTGFQVGCALSHNTGSILVFRFLGGIFASCPLTNSGGLLADIWDADRRGIAMAYFSLAPFAGPALGPIVGGFIGSSNASWRWLFWVLALFAGFCGLLVLFTVPETYTPKILAQKAKRLRKETGDDRYWAPLERNERNFKSLARDLFIKPFKMLFTEPMLAAITVYMSFVYGCVYLMFEAYPIVFSVGHGFSAGITGLMFLGVFLGGVLSTIIYLVYFNPRYKKVHKRHSPAPTPPEVRIEFCLMAAPLLVIAFFVFGWTSYPTLSWVGPCIGGGILGAAVLAIFVSLFNYIVDTYLFAAASALAANTVCRSVFGAVFPLFATQMYEKLNPRWASTLLGFIALIMAPIPFILIKYGPALRARSKHAPDLSKLGKL</sequence>
<feature type="transmembrane region" description="Helical" evidence="6">
    <location>
        <begin position="1544"/>
        <end position="1568"/>
    </location>
</feature>
<feature type="region of interest" description="Disordered" evidence="5">
    <location>
        <begin position="709"/>
        <end position="783"/>
    </location>
</feature>
<feature type="transmembrane region" description="Helical" evidence="6">
    <location>
        <begin position="1298"/>
        <end position="1320"/>
    </location>
</feature>
<feature type="compositionally biased region" description="Basic and acidic residues" evidence="5">
    <location>
        <begin position="539"/>
        <end position="551"/>
    </location>
</feature>
<dbReference type="Proteomes" id="UP000620104">
    <property type="component" value="Unassembled WGS sequence"/>
</dbReference>
<dbReference type="InterPro" id="IPR011701">
    <property type="entry name" value="MFS"/>
</dbReference>
<keyword evidence="2 6" id="KW-0812">Transmembrane</keyword>
<evidence type="ECO:0000256" key="2">
    <source>
        <dbReference type="ARBA" id="ARBA00022692"/>
    </source>
</evidence>
<dbReference type="EMBL" id="BLZA01000009">
    <property type="protein sequence ID" value="GHJ84537.1"/>
    <property type="molecule type" value="Genomic_DNA"/>
</dbReference>
<feature type="compositionally biased region" description="Polar residues" evidence="5">
    <location>
        <begin position="1141"/>
        <end position="1162"/>
    </location>
</feature>
<feature type="region of interest" description="Disordered" evidence="5">
    <location>
        <begin position="1103"/>
        <end position="1172"/>
    </location>
</feature>
<feature type="compositionally biased region" description="Basic and acidic residues" evidence="5">
    <location>
        <begin position="951"/>
        <end position="961"/>
    </location>
</feature>
<dbReference type="GO" id="GO:0022857">
    <property type="term" value="F:transmembrane transporter activity"/>
    <property type="evidence" value="ECO:0007669"/>
    <property type="project" value="InterPro"/>
</dbReference>
<feature type="transmembrane region" description="Helical" evidence="6">
    <location>
        <begin position="1612"/>
        <end position="1632"/>
    </location>
</feature>
<feature type="region of interest" description="Disordered" evidence="5">
    <location>
        <begin position="856"/>
        <end position="1012"/>
    </location>
</feature>
<dbReference type="OrthoDB" id="9986881at2759"/>
<evidence type="ECO:0000256" key="3">
    <source>
        <dbReference type="ARBA" id="ARBA00022989"/>
    </source>
</evidence>
<accession>A0A8H3YDR5</accession>
<dbReference type="GO" id="GO:0005886">
    <property type="term" value="C:plasma membrane"/>
    <property type="evidence" value="ECO:0007669"/>
    <property type="project" value="TreeGrafter"/>
</dbReference>
<gene>
    <name evidence="8" type="ORF">NliqN6_0939</name>
</gene>
<evidence type="ECO:0000313" key="9">
    <source>
        <dbReference type="Proteomes" id="UP000620104"/>
    </source>
</evidence>
<feature type="compositionally biased region" description="Polar residues" evidence="5">
    <location>
        <begin position="877"/>
        <end position="897"/>
    </location>
</feature>
<dbReference type="InterPro" id="IPR036259">
    <property type="entry name" value="MFS_trans_sf"/>
</dbReference>
<evidence type="ECO:0000256" key="5">
    <source>
        <dbReference type="SAM" id="MobiDB-lite"/>
    </source>
</evidence>
<proteinExistence type="predicted"/>
<feature type="region of interest" description="Disordered" evidence="5">
    <location>
        <begin position="524"/>
        <end position="577"/>
    </location>
</feature>
<dbReference type="SUPFAM" id="SSF103473">
    <property type="entry name" value="MFS general substrate transporter"/>
    <property type="match status" value="1"/>
</dbReference>
<evidence type="ECO:0000256" key="1">
    <source>
        <dbReference type="ARBA" id="ARBA00004141"/>
    </source>
</evidence>
<feature type="transmembrane region" description="Helical" evidence="6">
    <location>
        <begin position="1242"/>
        <end position="1262"/>
    </location>
</feature>
<feature type="transmembrane region" description="Helical" evidence="6">
    <location>
        <begin position="1332"/>
        <end position="1356"/>
    </location>
</feature>
<feature type="transmembrane region" description="Helical" evidence="6">
    <location>
        <begin position="1575"/>
        <end position="1600"/>
    </location>
</feature>
<feature type="transmembrane region" description="Helical" evidence="6">
    <location>
        <begin position="1274"/>
        <end position="1292"/>
    </location>
</feature>
<dbReference type="FunFam" id="1.20.1250.20:FF:000011">
    <property type="entry name" value="MFS multidrug transporter, putative"/>
    <property type="match status" value="1"/>
</dbReference>
<feature type="compositionally biased region" description="Polar residues" evidence="5">
    <location>
        <begin position="552"/>
        <end position="563"/>
    </location>
</feature>
<comment type="caution">
    <text evidence="8">The sequence shown here is derived from an EMBL/GenBank/DDBJ whole genome shotgun (WGS) entry which is preliminary data.</text>
</comment>